<dbReference type="InterPro" id="IPR014116">
    <property type="entry name" value="Cyt_c_oxidase_cbb3_FixG"/>
</dbReference>
<keyword evidence="5" id="KW-0408">Iron</keyword>
<keyword evidence="1" id="KW-0813">Transport</keyword>
<feature type="transmembrane region" description="Helical" evidence="8">
    <location>
        <begin position="355"/>
        <end position="374"/>
    </location>
</feature>
<evidence type="ECO:0000256" key="6">
    <source>
        <dbReference type="ARBA" id="ARBA00023014"/>
    </source>
</evidence>
<comment type="caution">
    <text evidence="10">The sequence shown here is derived from an EMBL/GenBank/DDBJ whole genome shotgun (WGS) entry which is preliminary data.</text>
</comment>
<dbReference type="PANTHER" id="PTHR30176">
    <property type="entry name" value="FERREDOXIN-TYPE PROTEIN NAPH"/>
    <property type="match status" value="1"/>
</dbReference>
<evidence type="ECO:0000256" key="1">
    <source>
        <dbReference type="ARBA" id="ARBA00022448"/>
    </source>
</evidence>
<dbReference type="PROSITE" id="PS51379">
    <property type="entry name" value="4FE4S_FER_2"/>
    <property type="match status" value="1"/>
</dbReference>
<dbReference type="InterPro" id="IPR051684">
    <property type="entry name" value="Electron_Trans/Redox"/>
</dbReference>
<dbReference type="PROSITE" id="PS00198">
    <property type="entry name" value="4FE4S_FER_1"/>
    <property type="match status" value="1"/>
</dbReference>
<keyword evidence="4" id="KW-0249">Electron transport</keyword>
<dbReference type="RefSeq" id="WP_377385362.1">
    <property type="nucleotide sequence ID" value="NZ_JBHUIX010000001.1"/>
</dbReference>
<keyword evidence="3" id="KW-0479">Metal-binding</keyword>
<reference evidence="11" key="1">
    <citation type="journal article" date="2019" name="Int. J. Syst. Evol. Microbiol.">
        <title>The Global Catalogue of Microorganisms (GCM) 10K type strain sequencing project: providing services to taxonomists for standard genome sequencing and annotation.</title>
        <authorList>
            <consortium name="The Broad Institute Genomics Platform"/>
            <consortium name="The Broad Institute Genome Sequencing Center for Infectious Disease"/>
            <person name="Wu L."/>
            <person name="Ma J."/>
        </authorList>
    </citation>
    <scope>NUCLEOTIDE SEQUENCE [LARGE SCALE GENOMIC DNA]</scope>
    <source>
        <strain evidence="11">CCUG 55131</strain>
    </source>
</reference>
<evidence type="ECO:0000313" key="11">
    <source>
        <dbReference type="Proteomes" id="UP001597413"/>
    </source>
</evidence>
<feature type="transmembrane region" description="Helical" evidence="8">
    <location>
        <begin position="171"/>
        <end position="188"/>
    </location>
</feature>
<dbReference type="Gene3D" id="2.60.40.10">
    <property type="entry name" value="Immunoglobulins"/>
    <property type="match status" value="1"/>
</dbReference>
<dbReference type="EMBL" id="JBHUIX010000001">
    <property type="protein sequence ID" value="MFD2172486.1"/>
    <property type="molecule type" value="Genomic_DNA"/>
</dbReference>
<keyword evidence="2" id="KW-0004">4Fe-4S</keyword>
<dbReference type="InterPro" id="IPR017896">
    <property type="entry name" value="4Fe4S_Fe-S-bd"/>
</dbReference>
<keyword evidence="11" id="KW-1185">Reference proteome</keyword>
<proteinExistence type="predicted"/>
<name>A0ABW5A4I3_9RHOB</name>
<keyword evidence="8" id="KW-0812">Transmembrane</keyword>
<evidence type="ECO:0000256" key="2">
    <source>
        <dbReference type="ARBA" id="ARBA00022485"/>
    </source>
</evidence>
<evidence type="ECO:0000256" key="3">
    <source>
        <dbReference type="ARBA" id="ARBA00022723"/>
    </source>
</evidence>
<keyword evidence="8" id="KW-0472">Membrane</keyword>
<organism evidence="10 11">
    <name type="scientific">Rhodobacter lacus</name>
    <dbReference type="NCBI Taxonomy" id="1641972"/>
    <lineage>
        <taxon>Bacteria</taxon>
        <taxon>Pseudomonadati</taxon>
        <taxon>Pseudomonadota</taxon>
        <taxon>Alphaproteobacteria</taxon>
        <taxon>Rhodobacterales</taxon>
        <taxon>Rhodobacter group</taxon>
        <taxon>Rhodobacter</taxon>
    </lineage>
</organism>
<dbReference type="Pfam" id="PF11614">
    <property type="entry name" value="FixG_C"/>
    <property type="match status" value="1"/>
</dbReference>
<evidence type="ECO:0000256" key="4">
    <source>
        <dbReference type="ARBA" id="ARBA00022982"/>
    </source>
</evidence>
<feature type="transmembrane region" description="Helical" evidence="8">
    <location>
        <begin position="46"/>
        <end position="64"/>
    </location>
</feature>
<dbReference type="NCBIfam" id="TIGR02745">
    <property type="entry name" value="ccoG_rdxA_fixG"/>
    <property type="match status" value="1"/>
</dbReference>
<accession>A0ABW5A4I3</accession>
<dbReference type="Pfam" id="PF13746">
    <property type="entry name" value="Fer4_18"/>
    <property type="match status" value="1"/>
</dbReference>
<dbReference type="InterPro" id="IPR032879">
    <property type="entry name" value="FixG_C"/>
</dbReference>
<dbReference type="SUPFAM" id="SSF54862">
    <property type="entry name" value="4Fe-4S ferredoxins"/>
    <property type="match status" value="1"/>
</dbReference>
<feature type="domain" description="4Fe-4S ferredoxin-type" evidence="9">
    <location>
        <begin position="268"/>
        <end position="296"/>
    </location>
</feature>
<feature type="region of interest" description="Disordered" evidence="7">
    <location>
        <begin position="1"/>
        <end position="24"/>
    </location>
</feature>
<feature type="transmembrane region" description="Helical" evidence="8">
    <location>
        <begin position="98"/>
        <end position="115"/>
    </location>
</feature>
<evidence type="ECO:0000256" key="8">
    <source>
        <dbReference type="SAM" id="Phobius"/>
    </source>
</evidence>
<evidence type="ECO:0000256" key="5">
    <source>
        <dbReference type="ARBA" id="ARBA00023004"/>
    </source>
</evidence>
<dbReference type="Proteomes" id="UP001597413">
    <property type="component" value="Unassembled WGS sequence"/>
</dbReference>
<protein>
    <submittedName>
        <fullName evidence="10">Cytochrome c oxidase accessory protein CcoG</fullName>
    </submittedName>
</protein>
<feature type="transmembrane region" description="Helical" evidence="8">
    <location>
        <begin position="208"/>
        <end position="226"/>
    </location>
</feature>
<evidence type="ECO:0000313" key="10">
    <source>
        <dbReference type="EMBL" id="MFD2172486.1"/>
    </source>
</evidence>
<keyword evidence="6" id="KW-0411">Iron-sulfur</keyword>
<dbReference type="Pfam" id="PF12801">
    <property type="entry name" value="Fer4_5"/>
    <property type="match status" value="1"/>
</dbReference>
<keyword evidence="8" id="KW-1133">Transmembrane helix</keyword>
<evidence type="ECO:0000259" key="9">
    <source>
        <dbReference type="PROSITE" id="PS51379"/>
    </source>
</evidence>
<sequence>MQRPGCTRHANGDKPVSSTEPTDDAPLYAAREPVFPKRISGKFRSLKWILMALMLGIYYVLPLIRYNRGPALPDQAVLLDLANRRFFFFGLEIWPHEFYFVAGLLIMAGLGLFLFTSALGRVWCGYACPQTVWTDLYILVERWVEGDRNNRIRLHRQPWNAEKIRKRLTKWGLWLLIGLATGGAWVFYFTDAPTLVRDLFAGTASPVAYTTIAVATATTFAFGGFAREQMCIYACPWPRIQAAMMDEDTITIAYREWRGEPRGKLHKGQVAEGQGDCIDCMACFNVCPMGIDIRNGQQLECITCGLCIDACNEIMDKIGKPRGLVGYMALKDEANERAGNKVTNIWKHVLRPRTLLYFTLWGGIGVALVVALVMRSPLDFNVTPNRDPLYVLQPDGTIRNIYTMRIRNKHGETVEYRISATTDDYEETQALKLTLEGQASDTVTVPADQLYNQRLYLDAGPGSKLAAANRTDIKIWVEQVGEDEPVQDSANTVFNGKGK</sequence>
<dbReference type="InterPro" id="IPR013783">
    <property type="entry name" value="Ig-like_fold"/>
</dbReference>
<dbReference type="InterPro" id="IPR017900">
    <property type="entry name" value="4Fe4S_Fe_S_CS"/>
</dbReference>
<evidence type="ECO:0000256" key="7">
    <source>
        <dbReference type="SAM" id="MobiDB-lite"/>
    </source>
</evidence>
<dbReference type="PANTHER" id="PTHR30176:SF3">
    <property type="entry name" value="FERREDOXIN-TYPE PROTEIN NAPH"/>
    <property type="match status" value="1"/>
</dbReference>
<gene>
    <name evidence="10" type="primary">ccoG</name>
    <name evidence="10" type="ORF">ACFSM0_00125</name>
</gene>